<dbReference type="InterPro" id="IPR046348">
    <property type="entry name" value="SIS_dom_sf"/>
</dbReference>
<dbReference type="Proteomes" id="UP000216246">
    <property type="component" value="Chromosome"/>
</dbReference>
<dbReference type="SUPFAM" id="SSF159127">
    <property type="entry name" value="HupF/HypC-like"/>
    <property type="match status" value="1"/>
</dbReference>
<accession>A0AAC9YL96</accession>
<dbReference type="AlphaFoldDB" id="A0AAC9YL96"/>
<dbReference type="GO" id="GO:0097367">
    <property type="term" value="F:carbohydrate derivative binding"/>
    <property type="evidence" value="ECO:0007669"/>
    <property type="project" value="InterPro"/>
</dbReference>
<protein>
    <submittedName>
        <fullName evidence="2">Hydrogenase assembly protein HupF</fullName>
    </submittedName>
</protein>
<dbReference type="GO" id="GO:1901135">
    <property type="term" value="P:carbohydrate derivative metabolic process"/>
    <property type="evidence" value="ECO:0007669"/>
    <property type="project" value="InterPro"/>
</dbReference>
<evidence type="ECO:0000256" key="1">
    <source>
        <dbReference type="ARBA" id="ARBA00006018"/>
    </source>
</evidence>
<evidence type="ECO:0000313" key="3">
    <source>
        <dbReference type="Proteomes" id="UP000216246"/>
    </source>
</evidence>
<dbReference type="SUPFAM" id="SSF53697">
    <property type="entry name" value="SIS domain"/>
    <property type="match status" value="1"/>
</dbReference>
<gene>
    <name evidence="2" type="ORF">CKJ54_16710</name>
</gene>
<comment type="similarity">
    <text evidence="1">Belongs to the HupF/HypC family.</text>
</comment>
<dbReference type="Gene3D" id="3.40.50.10490">
    <property type="entry name" value="Glucose-6-phosphate isomerase like protein, domain 1"/>
    <property type="match status" value="1"/>
</dbReference>
<dbReference type="InterPro" id="IPR001109">
    <property type="entry name" value="Hydrogenase_HupF/HypC"/>
</dbReference>
<dbReference type="Pfam" id="PF01455">
    <property type="entry name" value="HupF_HypC"/>
    <property type="match status" value="1"/>
</dbReference>
<dbReference type="Gene3D" id="2.30.30.140">
    <property type="match status" value="1"/>
</dbReference>
<name>A0AAC9YL96_9MYCO</name>
<proteinExistence type="inferred from homology"/>
<dbReference type="KEGG" id="mmal:CKJ54_16710"/>
<sequence length="282" mass="29168">MMTTAIDRGLSAELAEVLAATALTLAKRFSAGATMWSIAPSWEPHAMHIAVEFVHPVIMGKRALPAVALTGSDLVDLVRISVRPGDIVVAVSGAADVQVRSVMRRSPAWGATTVWIGSGDPPEAAAADHVLWLDDPDPRVPATGGFVLFYHLLWELTHVCFEHAGLLKPQGCDDEAVCVTCSDEGRLGEVVSASADGQARIRTARGVETVITTLVGPVAPGELVLVHAGTAISRVCDDDAGAAGIRGAAPSGRVCDDDAGAAGIRGAAPLGRVCDEEQEGVS</sequence>
<evidence type="ECO:0000313" key="2">
    <source>
        <dbReference type="EMBL" id="ASW91328.1"/>
    </source>
</evidence>
<reference evidence="2 3" key="1">
    <citation type="submission" date="2017-08" db="EMBL/GenBank/DDBJ databases">
        <title>Phylogentic analysis of Mycobacterium avium complex whole genomes.</title>
        <authorList>
            <person name="Caverly L.J."/>
            <person name="Spilker T."/>
            <person name="LiPuma J."/>
        </authorList>
    </citation>
    <scope>NUCLEOTIDE SEQUENCE [LARGE SCALE GENOMIC DNA]</scope>
    <source>
        <strain evidence="2 3">FLAC0026</strain>
    </source>
</reference>
<dbReference type="EMBL" id="CP023147">
    <property type="protein sequence ID" value="ASW91328.1"/>
    <property type="molecule type" value="Genomic_DNA"/>
</dbReference>
<organism evidence="2 3">
    <name type="scientific">Mycobacterium marseillense</name>
    <dbReference type="NCBI Taxonomy" id="701042"/>
    <lineage>
        <taxon>Bacteria</taxon>
        <taxon>Bacillati</taxon>
        <taxon>Actinomycetota</taxon>
        <taxon>Actinomycetes</taxon>
        <taxon>Mycobacteriales</taxon>
        <taxon>Mycobacteriaceae</taxon>
        <taxon>Mycobacterium</taxon>
        <taxon>Mycobacterium avium complex (MAC)</taxon>
    </lineage>
</organism>